<feature type="chain" id="PRO_5023828063" description="Peptide N-acetyl-beta-D-glucosaminyl asparaginase amidase A N-terminal domain-containing protein" evidence="1">
    <location>
        <begin position="21"/>
        <end position="603"/>
    </location>
</feature>
<feature type="signal peptide" evidence="1">
    <location>
        <begin position="1"/>
        <end position="20"/>
    </location>
</feature>
<evidence type="ECO:0000259" key="2">
    <source>
        <dbReference type="Pfam" id="PF12222"/>
    </source>
</evidence>
<dbReference type="EMBL" id="LR721778">
    <property type="protein sequence ID" value="VVV85499.1"/>
    <property type="molecule type" value="Genomic_DNA"/>
</dbReference>
<accession>A0A5K0Z7M4</accession>
<feature type="domain" description="Peptide N-acetyl-beta-D-glucosaminyl asparaginase amidase A N-terminal" evidence="2">
    <location>
        <begin position="53"/>
        <end position="377"/>
    </location>
</feature>
<protein>
    <recommendedName>
        <fullName evidence="2">Peptide N-acetyl-beta-D-glucosaminyl asparaginase amidase A N-terminal domain-containing protein</fullName>
    </recommendedName>
</protein>
<dbReference type="Pfam" id="PF12222">
    <property type="entry name" value="PNGaseA"/>
    <property type="match status" value="1"/>
</dbReference>
<dbReference type="InterPro" id="IPR056948">
    <property type="entry name" value="PNGaseA_N"/>
</dbReference>
<reference evidence="3" key="1">
    <citation type="submission" date="2019-09" db="EMBL/GenBank/DDBJ databases">
        <authorList>
            <person name="Zhang L."/>
        </authorList>
    </citation>
    <scope>NUCLEOTIDE SEQUENCE</scope>
</reference>
<name>A0A5K0Z7M4_9MAGN</name>
<keyword evidence="1" id="KW-0732">Signal</keyword>
<dbReference type="Pfam" id="PF25156">
    <property type="entry name" value="PNGase_A_C"/>
    <property type="match status" value="1"/>
</dbReference>
<sequence>MAALCIIFTTILFHLSSSRATAHPLKTRLFTNLIEPPTSPTVFFEVTRPIQTPKEPPCSSLVLQHDFGYTYGLPPVTVPYTPPTHCPSLDWSMVVLEWSAACKGTQYDRIFGVWLSGVEILRSCTAEPRASGIYWKVEKDITRFSSLLKQNQTLSVYLGNLITSVYTGVYHVNLTFHFYPKQDGTKQMGLASKLDSPADLILPISRTPPLNDGYWFLIENSTDVEQKQFSLPRNVYRAVLELYVSFHSDDEFWYANPPNEYVEANNLTDTPGNGAFREVVVRLDERVVGAVCPFTVIYTGGINPLLWRPITGIGSFDLPSYDIEITPFLGEILDKKNHTIKFSVTDALDVWYVDANLHLWLDGRKKKTKGKLVMYDAPPSQVNVLSKFKGLDGVFNTSGHRHISATGWVKSSHGKVTTHTVQRFGYRNWMKFGNDGNAQTVNQTIHSNYGVYFTLPSSNVYSIQLIRTFPLYLYTAAVDQTNTSYKDVTDVFLGFDEYSFRGERFGFSFSSLRNSQAARGYMVVKGSSVTSGLGSTGEVYRYESTEGCYFRNVSSSNYTILHDYSSYLCSKRSPLGAENVFDGSSHFPFRRASLASYRQPENG</sequence>
<proteinExistence type="predicted"/>
<organism evidence="3">
    <name type="scientific">Nymphaea colorata</name>
    <name type="common">pocket water lily</name>
    <dbReference type="NCBI Taxonomy" id="210225"/>
    <lineage>
        <taxon>Eukaryota</taxon>
        <taxon>Viridiplantae</taxon>
        <taxon>Streptophyta</taxon>
        <taxon>Embryophyta</taxon>
        <taxon>Tracheophyta</taxon>
        <taxon>Spermatophyta</taxon>
        <taxon>Magnoliopsida</taxon>
        <taxon>Nymphaeales</taxon>
        <taxon>Nymphaeaceae</taxon>
        <taxon>Nymphaea</taxon>
    </lineage>
</organism>
<dbReference type="AlphaFoldDB" id="A0A5K0Z7M4"/>
<dbReference type="PANTHER" id="PTHR31104">
    <property type="entry name" value="PEPTIDE-N4-(N-ACETYL-BETA-GLUCOSAMINYL)ASPARAGINE AMIDASE A PROTEIN"/>
    <property type="match status" value="1"/>
</dbReference>
<gene>
    <name evidence="3" type="ORF">NYM_LOCUS9620</name>
</gene>
<evidence type="ECO:0000313" key="3">
    <source>
        <dbReference type="EMBL" id="VVV85499.1"/>
    </source>
</evidence>
<dbReference type="Gramene" id="NC13G0028820.1">
    <property type="protein sequence ID" value="NC13G0028820.1:cds"/>
    <property type="gene ID" value="NC13G0028820"/>
</dbReference>
<dbReference type="InterPro" id="IPR021102">
    <property type="entry name" value="PNGase_A"/>
</dbReference>
<evidence type="ECO:0000256" key="1">
    <source>
        <dbReference type="SAM" id="SignalP"/>
    </source>
</evidence>